<sequence length="1710" mass="176718">MQSSTGTLTATGGATFVPQTDATGTYGKLTLGSDGKWTYTLNNSADNVQALKTGEFKAESFNVTLSDGTKTTITIDVQGLDDKAVITPSKPGDDAGSVKEDTTLTTSGTLLVNDKDAGQSSFQAQTDTNGTYGKFSIGTDGKWTYALNNAAANVQALAEGETKTETFTVKSADGTTSSVVVTVLGTNDAAIITPSKPGDDAGSVKEDTKLTTSGALLVNDKDAGQSSFQAQTDTNGTYGKFSIGADGKWTYALNNAAANVQALAEGETKTETFVVKSADGTTSSVVVTVLGTNDAAIITPSKQGDDEGLVQEDTLLATKGILLVSDKDAGQSSFQAQTDTSGTYGKFSIGTDGQWTYTLNNNDPIVQALKDGDVKTEIFTVKSADGTTSTVTVTVKGTNESATVGHGTVQEDTVQSSTGTLTATGGATFVPQTDTAGTYGKLTLGSDGKWTYTLNNSADNVQALKTGEFKAESFNVTLSDGTKTTITIDVQGLDDKAIITPSKPGDDAGSVKEDTKLTTNGALLVSDKDAGQSSFQAQTDTNGTYGKFSIGTDGKWTYALNNAAANVQALAEGETKTETFMVKSADGSTSSVVVTVLGTNDAAIITPSKPGDDAGSVKEDTTLTTSGALLVNDKDAGQSSFQAQTDTNGTYGKFSIGTDGKWTYALNNAAANVQALAGGETKTETFMVKSADGSTSSVVVTVLGTNDAAIITPSKQGDDEGLVQEDTLLSTKGILLVSDKDAGQSSFQAQTDTSGTYGKFSIGTDGKWAYVLNNAAANVQALNEGETKTETFVVMSADGTTSNVIITVKGTNDTPSSTGGSVSGSEDTAYVFTWNDFNAVDSDSAASLTIKLSSLPVDGVLQYNGVTITNPSQFTISKADIDAGKLTFMPDANESGSNSFSTAGVGDQKSDYAKFDYQVSDGSLNSPKVSMVVDIKPVADMPVISIGGISLVNGSTSTVTPPKGDGLTQQYYAPNASDNLNTTTARTPTSIETELEGKVPTSTTIVTSPDVYVPNGASAPSGIATDSAYRVSGLVYMEEGKTYAFSGYVDDTSLLKIGGKELMNRPYDGYGNFTATPFVAGKSGYYTVEFIVYNASNVGAMDLNVSVNGAAAIDFNATNFSIYSSLAQLESKGGLHSNLVATGDGGYYPQGISGQEDSFIKLFGLAAKLSDTDGSESLQSLSLTELKAGSTVYDGVRTFNVVSDGGTLDLKGWDLNNLQIRPPLNFFGEYKVGLQAVSVENSTGQTATNNAYVSIQVANTNDAPTTSDDSATIREDNTPNPITGNVLSNDSDVDGDKLVVQAINNNATNVGKAISGQFGLLTINADGSYSYTLDNSNPRVNALNDKDTLSEKFSYTVSDGKGGTSTATLTINIQGNTDPVVIMGSSFNDQIGDTYGESNNLMAGEKIEGTVIDLQLGGGAVIGAPNPNPGNRTQYTKSIDQVIDAGGGNDYVESGRGDDVIYAGDSDSAGYQFADILSHKLMTLDLGSLVDSSTQLFSAAVGVSNPKADVVNGGSGNDAIFGQAGVDLLYGHTGNDYLDGGNDNDALRGGLGNDVLRGGSGNDALKGDAGDDTFLWMPGDQAVARGATAAGTGNEFGIGANVNVVKTATDVVMDFNQNTTAGNNDKLDMRDLLIGETHGSNDIGNLLNYLHVEKTGGSTVIHVSTAGEFNAGYSAAKEDQTIILQGVDLTGATDADILKNLLQNNKLIVD</sequence>
<dbReference type="Pfam" id="PF17963">
    <property type="entry name" value="Big_9"/>
    <property type="match status" value="1"/>
</dbReference>
<dbReference type="EMBL" id="JBHTBQ010000033">
    <property type="protein sequence ID" value="MFC7421121.1"/>
    <property type="molecule type" value="Genomic_DNA"/>
</dbReference>
<name>A0ABW2QZM4_9NEIS</name>
<dbReference type="SUPFAM" id="SSF51120">
    <property type="entry name" value="beta-Roll"/>
    <property type="match status" value="1"/>
</dbReference>
<accession>A0ABW2QZM4</accession>
<dbReference type="InterPro" id="IPR040853">
    <property type="entry name" value="RapA2_cadherin-like"/>
</dbReference>
<feature type="domain" description="PA14" evidence="2">
    <location>
        <begin position="962"/>
        <end position="1122"/>
    </location>
</feature>
<organism evidence="3 4">
    <name type="scientific">Iodobacter arcticus</name>
    <dbReference type="NCBI Taxonomy" id="590593"/>
    <lineage>
        <taxon>Bacteria</taxon>
        <taxon>Pseudomonadati</taxon>
        <taxon>Pseudomonadota</taxon>
        <taxon>Betaproteobacteria</taxon>
        <taxon>Neisseriales</taxon>
        <taxon>Chitinibacteraceae</taxon>
        <taxon>Iodobacter</taxon>
    </lineage>
</organism>
<dbReference type="Gene3D" id="2.150.10.10">
    <property type="entry name" value="Serralysin-like metalloprotease, C-terminal"/>
    <property type="match status" value="1"/>
</dbReference>
<dbReference type="NCBIfam" id="TIGR01965">
    <property type="entry name" value="VCBS_repeat"/>
    <property type="match status" value="9"/>
</dbReference>
<dbReference type="PROSITE" id="PS00330">
    <property type="entry name" value="HEMOLYSIN_CALCIUM"/>
    <property type="match status" value="1"/>
</dbReference>
<evidence type="ECO:0000256" key="1">
    <source>
        <dbReference type="SAM" id="MobiDB-lite"/>
    </source>
</evidence>
<dbReference type="Proteomes" id="UP001596473">
    <property type="component" value="Unassembled WGS sequence"/>
</dbReference>
<gene>
    <name evidence="3" type="ORF">ACFQNF_14750</name>
</gene>
<keyword evidence="4" id="KW-1185">Reference proteome</keyword>
<evidence type="ECO:0000259" key="2">
    <source>
        <dbReference type="PROSITE" id="PS51820"/>
    </source>
</evidence>
<dbReference type="RefSeq" id="WP_380188697.1">
    <property type="nucleotide sequence ID" value="NZ_JBHTBQ010000033.1"/>
</dbReference>
<feature type="region of interest" description="Disordered" evidence="1">
    <location>
        <begin position="1261"/>
        <end position="1289"/>
    </location>
</feature>
<dbReference type="InterPro" id="IPR019960">
    <property type="entry name" value="T1SS_VCA0849"/>
</dbReference>
<dbReference type="InterPro" id="IPR010221">
    <property type="entry name" value="VCBS_dom"/>
</dbReference>
<dbReference type="InterPro" id="IPR011049">
    <property type="entry name" value="Serralysin-like_metalloprot_C"/>
</dbReference>
<dbReference type="Gene3D" id="2.60.40.10">
    <property type="entry name" value="Immunoglobulins"/>
    <property type="match status" value="9"/>
</dbReference>
<protein>
    <submittedName>
        <fullName evidence="3">VCBS domain-containing protein</fullName>
    </submittedName>
</protein>
<comment type="caution">
    <text evidence="3">The sequence shown here is derived from an EMBL/GenBank/DDBJ whole genome shotgun (WGS) entry which is preliminary data.</text>
</comment>
<feature type="compositionally biased region" description="Polar residues" evidence="1">
    <location>
        <begin position="1278"/>
        <end position="1289"/>
    </location>
</feature>
<evidence type="ECO:0000313" key="4">
    <source>
        <dbReference type="Proteomes" id="UP001596473"/>
    </source>
</evidence>
<dbReference type="PROSITE" id="PS51820">
    <property type="entry name" value="PA14"/>
    <property type="match status" value="1"/>
</dbReference>
<dbReference type="Pfam" id="PF17803">
    <property type="entry name" value="Cadherin_4"/>
    <property type="match status" value="6"/>
</dbReference>
<dbReference type="InterPro" id="IPR001343">
    <property type="entry name" value="Hemolysn_Ca-bd"/>
</dbReference>
<dbReference type="InterPro" id="IPR018511">
    <property type="entry name" value="Hemolysin-typ_Ca-bd_CS"/>
</dbReference>
<proteinExistence type="predicted"/>
<dbReference type="PRINTS" id="PR00313">
    <property type="entry name" value="CABNDNGRPT"/>
</dbReference>
<feature type="compositionally biased region" description="Polar residues" evidence="1">
    <location>
        <begin position="1261"/>
        <end position="1270"/>
    </location>
</feature>
<dbReference type="NCBIfam" id="TIGR03661">
    <property type="entry name" value="T1SS_VCA0849"/>
    <property type="match status" value="1"/>
</dbReference>
<dbReference type="Pfam" id="PF00353">
    <property type="entry name" value="HemolysinCabind"/>
    <property type="match status" value="3"/>
</dbReference>
<dbReference type="InterPro" id="IPR013783">
    <property type="entry name" value="Ig-like_fold"/>
</dbReference>
<evidence type="ECO:0000313" key="3">
    <source>
        <dbReference type="EMBL" id="MFC7421121.1"/>
    </source>
</evidence>
<dbReference type="InterPro" id="IPR037524">
    <property type="entry name" value="PA14/GLEYA"/>
</dbReference>
<reference evidence="4" key="1">
    <citation type="journal article" date="2019" name="Int. J. Syst. Evol. Microbiol.">
        <title>The Global Catalogue of Microorganisms (GCM) 10K type strain sequencing project: providing services to taxonomists for standard genome sequencing and annotation.</title>
        <authorList>
            <consortium name="The Broad Institute Genomics Platform"/>
            <consortium name="The Broad Institute Genome Sequencing Center for Infectious Disease"/>
            <person name="Wu L."/>
            <person name="Ma J."/>
        </authorList>
    </citation>
    <scope>NUCLEOTIDE SEQUENCE [LARGE SCALE GENOMIC DNA]</scope>
    <source>
        <strain evidence="4">CCUG 62945</strain>
    </source>
</reference>